<dbReference type="RefSeq" id="WP_035639529.1">
    <property type="nucleotide sequence ID" value="NZ_CP017479.1"/>
</dbReference>
<dbReference type="Proteomes" id="UP000175968">
    <property type="component" value="Chromosome"/>
</dbReference>
<name>A0AAC9I1Z8_9FLAO</name>
<gene>
    <name evidence="1" type="ORF">EM308_02175</name>
</gene>
<organism evidence="1 2">
    <name type="scientific">Flavobacterium gilvum</name>
    <dbReference type="NCBI Taxonomy" id="1492737"/>
    <lineage>
        <taxon>Bacteria</taxon>
        <taxon>Pseudomonadati</taxon>
        <taxon>Bacteroidota</taxon>
        <taxon>Flavobacteriia</taxon>
        <taxon>Flavobacteriales</taxon>
        <taxon>Flavobacteriaceae</taxon>
        <taxon>Flavobacterium</taxon>
    </lineage>
</organism>
<evidence type="ECO:0000313" key="2">
    <source>
        <dbReference type="Proteomes" id="UP000175968"/>
    </source>
</evidence>
<evidence type="ECO:0000313" key="1">
    <source>
        <dbReference type="EMBL" id="AOW08405.1"/>
    </source>
</evidence>
<dbReference type="AlphaFoldDB" id="A0AAC9I1Z8"/>
<reference evidence="1 2" key="1">
    <citation type="submission" date="2016-10" db="EMBL/GenBank/DDBJ databases">
        <title>Flavobacterium gilvum sp. nov., isolated from stream water.</title>
        <authorList>
            <person name="Shin S.-K."/>
            <person name="Cho Y.-J."/>
            <person name="Yi H."/>
        </authorList>
    </citation>
    <scope>NUCLEOTIDE SEQUENCE [LARGE SCALE GENOMIC DNA]</scope>
    <source>
        <strain evidence="1 2">EM1308</strain>
    </source>
</reference>
<protein>
    <submittedName>
        <fullName evidence="1">Uncharacterized protein</fullName>
    </submittedName>
</protein>
<dbReference type="EMBL" id="CP017479">
    <property type="protein sequence ID" value="AOW08405.1"/>
    <property type="molecule type" value="Genomic_DNA"/>
</dbReference>
<keyword evidence="2" id="KW-1185">Reference proteome</keyword>
<proteinExistence type="predicted"/>
<dbReference type="KEGG" id="fgl:EM308_02175"/>
<sequence length="73" mass="8948">MDIQLEKSKLMKKLEETNDLSIIEAIKNIFKSERKDFWDELTQEQKDEIEEGDRQIERGEFVDFEEFIQKYRC</sequence>
<accession>A0AAC9I1Z8</accession>